<dbReference type="PANTHER" id="PTHR47959">
    <property type="entry name" value="ATP-DEPENDENT RNA HELICASE RHLE-RELATED"/>
    <property type="match status" value="1"/>
</dbReference>
<feature type="compositionally biased region" description="Basic and acidic residues" evidence="7">
    <location>
        <begin position="399"/>
        <end position="416"/>
    </location>
</feature>
<dbReference type="CDD" id="cd18787">
    <property type="entry name" value="SF2_C_DEAD"/>
    <property type="match status" value="1"/>
</dbReference>
<dbReference type="OrthoDB" id="10261904at2759"/>
<comment type="caution">
    <text evidence="11">The sequence shown here is derived from an EMBL/GenBank/DDBJ whole genome shotgun (WGS) entry which is preliminary data.</text>
</comment>
<dbReference type="InterPro" id="IPR014014">
    <property type="entry name" value="RNA_helicase_DEAD_Q_motif"/>
</dbReference>
<organism evidence="11 12">
    <name type="scientific">Nitzschia inconspicua</name>
    <dbReference type="NCBI Taxonomy" id="303405"/>
    <lineage>
        <taxon>Eukaryota</taxon>
        <taxon>Sar</taxon>
        <taxon>Stramenopiles</taxon>
        <taxon>Ochrophyta</taxon>
        <taxon>Bacillariophyta</taxon>
        <taxon>Bacillariophyceae</taxon>
        <taxon>Bacillariophycidae</taxon>
        <taxon>Bacillariales</taxon>
        <taxon>Bacillariaceae</taxon>
        <taxon>Nitzschia</taxon>
    </lineage>
</organism>
<evidence type="ECO:0000256" key="3">
    <source>
        <dbReference type="ARBA" id="ARBA00022806"/>
    </source>
</evidence>
<dbReference type="InterPro" id="IPR014001">
    <property type="entry name" value="Helicase_ATP-bd"/>
</dbReference>
<keyword evidence="1 6" id="KW-0547">Nucleotide-binding</keyword>
<evidence type="ECO:0000256" key="7">
    <source>
        <dbReference type="SAM" id="MobiDB-lite"/>
    </source>
</evidence>
<dbReference type="PROSITE" id="PS51194">
    <property type="entry name" value="HELICASE_CTER"/>
    <property type="match status" value="1"/>
</dbReference>
<feature type="compositionally biased region" description="Basic and acidic residues" evidence="7">
    <location>
        <begin position="14"/>
        <end position="25"/>
    </location>
</feature>
<keyword evidence="12" id="KW-1185">Reference proteome</keyword>
<dbReference type="GO" id="GO:0003724">
    <property type="term" value="F:RNA helicase activity"/>
    <property type="evidence" value="ECO:0007669"/>
    <property type="project" value="InterPro"/>
</dbReference>
<feature type="short sequence motif" description="Q motif" evidence="5">
    <location>
        <begin position="66"/>
        <end position="94"/>
    </location>
</feature>
<feature type="compositionally biased region" description="Acidic residues" evidence="7">
    <location>
        <begin position="322"/>
        <end position="341"/>
    </location>
</feature>
<gene>
    <name evidence="11" type="ORF">IV203_034722</name>
</gene>
<evidence type="ECO:0000259" key="10">
    <source>
        <dbReference type="PROSITE" id="PS51195"/>
    </source>
</evidence>
<feature type="compositionally biased region" description="Basic and acidic residues" evidence="7">
    <location>
        <begin position="38"/>
        <end position="50"/>
    </location>
</feature>
<feature type="compositionally biased region" description="Polar residues" evidence="7">
    <location>
        <begin position="27"/>
        <end position="36"/>
    </location>
</feature>
<feature type="domain" description="Helicase ATP-binding" evidence="8">
    <location>
        <begin position="99"/>
        <end position="265"/>
    </location>
</feature>
<dbReference type="Proteomes" id="UP000693970">
    <property type="component" value="Unassembled WGS sequence"/>
</dbReference>
<keyword evidence="2 6" id="KW-0378">Hydrolase</keyword>
<feature type="region of interest" description="Disordered" evidence="7">
    <location>
        <begin position="282"/>
        <end position="365"/>
    </location>
</feature>
<feature type="domain" description="Helicase C-terminal" evidence="9">
    <location>
        <begin position="415"/>
        <end position="565"/>
    </location>
</feature>
<protein>
    <submittedName>
        <fullName evidence="11">DNA/RNA helicase, superfamily II, SNF2 family protein</fullName>
    </submittedName>
</protein>
<dbReference type="PROSITE" id="PS51192">
    <property type="entry name" value="HELICASE_ATP_BIND_1"/>
    <property type="match status" value="1"/>
</dbReference>
<dbReference type="PROSITE" id="PS00039">
    <property type="entry name" value="DEAD_ATP_HELICASE"/>
    <property type="match status" value="1"/>
</dbReference>
<name>A0A9K3PWF3_9STRA</name>
<dbReference type="EMBL" id="JAGRRH010000013">
    <property type="protein sequence ID" value="KAG7359624.1"/>
    <property type="molecule type" value="Genomic_DNA"/>
</dbReference>
<dbReference type="Pfam" id="PF00271">
    <property type="entry name" value="Helicase_C"/>
    <property type="match status" value="1"/>
</dbReference>
<keyword evidence="3 6" id="KW-0347">Helicase</keyword>
<dbReference type="GO" id="GO:0003676">
    <property type="term" value="F:nucleic acid binding"/>
    <property type="evidence" value="ECO:0007669"/>
    <property type="project" value="InterPro"/>
</dbReference>
<proteinExistence type="inferred from homology"/>
<sequence>MSTLFGKKTHNRREKASAKRKHEDISAATTSSSVGNLNHEKTTRTERDDNTNDGSDNVFPSLSPWATFEDLGLAEPLVETCKALGFKSPTPVQRQIIPFLIREQSSHVLALAETGSGKTAAFALPLLHHLAKDPYGIFGVIVSPTRELAKQIHQQLLALGSSYNVESALVVGGMDMVQQACALDRKPHFIVATPGRLAELLRGPNPPHLRHVRFLVLDEADRLLASNSGFERDVAELLLHCNRDKRTKCQTLLFSATMTRSLESIEEIAGAGKGRLPMRKFVIRDDSETKSQKNVDAKRQEIREMEEDHSNSDSSEEKESDSADEISTDGERDSDSDDEDKDASPKECNESESPQDSAAEKLTPRIPAGLKQEYVFMPSRVRDAYLLTTIRTLLSNGGRAKDREGRNAWRGRPRDNEDVDEDNEEEAGKARSTIVFVATCERAALVSEILAQVGVDNVALHSLLSQNRRLAALAKFKSQQVRVLVATDIASRGLDVPSVDLVINSELPRNPVNYVHRVGRTARAGRRGRAISLVSEVDVSLVHAAENITGRPLEKCSEVTDDDAIRMLGPVTKASRLAKMKLMDIGFDELLKKFKERKVRDRKERQRIEKALRKQAKKQEE</sequence>
<evidence type="ECO:0000256" key="1">
    <source>
        <dbReference type="ARBA" id="ARBA00022741"/>
    </source>
</evidence>
<dbReference type="InterPro" id="IPR001650">
    <property type="entry name" value="Helicase_C-like"/>
</dbReference>
<evidence type="ECO:0000313" key="12">
    <source>
        <dbReference type="Proteomes" id="UP000693970"/>
    </source>
</evidence>
<reference evidence="11" key="2">
    <citation type="submission" date="2021-04" db="EMBL/GenBank/DDBJ databases">
        <authorList>
            <person name="Podell S."/>
        </authorList>
    </citation>
    <scope>NUCLEOTIDE SEQUENCE</scope>
    <source>
        <strain evidence="11">Hildebrandi</strain>
    </source>
</reference>
<dbReference type="Pfam" id="PF00270">
    <property type="entry name" value="DEAD"/>
    <property type="match status" value="1"/>
</dbReference>
<feature type="domain" description="DEAD-box RNA helicase Q" evidence="10">
    <location>
        <begin position="66"/>
        <end position="94"/>
    </location>
</feature>
<feature type="region of interest" description="Disordered" evidence="7">
    <location>
        <begin position="602"/>
        <end position="621"/>
    </location>
</feature>
<evidence type="ECO:0000256" key="5">
    <source>
        <dbReference type="PROSITE-ProRule" id="PRU00552"/>
    </source>
</evidence>
<dbReference type="InterPro" id="IPR000629">
    <property type="entry name" value="RNA-helicase_DEAD-box_CS"/>
</dbReference>
<dbReference type="AlphaFoldDB" id="A0A9K3PWF3"/>
<dbReference type="GO" id="GO:0016787">
    <property type="term" value="F:hydrolase activity"/>
    <property type="evidence" value="ECO:0007669"/>
    <property type="project" value="UniProtKB-KW"/>
</dbReference>
<dbReference type="SMART" id="SM00487">
    <property type="entry name" value="DEXDc"/>
    <property type="match status" value="1"/>
</dbReference>
<feature type="compositionally biased region" description="Basic and acidic residues" evidence="7">
    <location>
        <begin position="282"/>
        <end position="321"/>
    </location>
</feature>
<dbReference type="GO" id="GO:0005524">
    <property type="term" value="F:ATP binding"/>
    <property type="evidence" value="ECO:0007669"/>
    <property type="project" value="UniProtKB-KW"/>
</dbReference>
<feature type="region of interest" description="Disordered" evidence="7">
    <location>
        <begin position="1"/>
        <end position="56"/>
    </location>
</feature>
<evidence type="ECO:0000259" key="8">
    <source>
        <dbReference type="PROSITE" id="PS51192"/>
    </source>
</evidence>
<dbReference type="PROSITE" id="PS51195">
    <property type="entry name" value="Q_MOTIF"/>
    <property type="match status" value="1"/>
</dbReference>
<feature type="region of interest" description="Disordered" evidence="7">
    <location>
        <begin position="397"/>
        <end position="428"/>
    </location>
</feature>
<evidence type="ECO:0000256" key="6">
    <source>
        <dbReference type="RuleBase" id="RU000492"/>
    </source>
</evidence>
<dbReference type="GO" id="GO:0005829">
    <property type="term" value="C:cytosol"/>
    <property type="evidence" value="ECO:0007669"/>
    <property type="project" value="TreeGrafter"/>
</dbReference>
<evidence type="ECO:0000256" key="2">
    <source>
        <dbReference type="ARBA" id="ARBA00022801"/>
    </source>
</evidence>
<evidence type="ECO:0000259" key="9">
    <source>
        <dbReference type="PROSITE" id="PS51194"/>
    </source>
</evidence>
<dbReference type="PANTHER" id="PTHR47959:SF24">
    <property type="entry name" value="ATP-DEPENDENT RNA HELICASE"/>
    <property type="match status" value="1"/>
</dbReference>
<dbReference type="SMART" id="SM00490">
    <property type="entry name" value="HELICc"/>
    <property type="match status" value="1"/>
</dbReference>
<keyword evidence="4 6" id="KW-0067">ATP-binding</keyword>
<dbReference type="InterPro" id="IPR050079">
    <property type="entry name" value="DEAD_box_RNA_helicase"/>
</dbReference>
<reference evidence="11" key="1">
    <citation type="journal article" date="2021" name="Sci. Rep.">
        <title>Diploid genomic architecture of Nitzschia inconspicua, an elite biomass production diatom.</title>
        <authorList>
            <person name="Oliver A."/>
            <person name="Podell S."/>
            <person name="Pinowska A."/>
            <person name="Traller J.C."/>
            <person name="Smith S.R."/>
            <person name="McClure R."/>
            <person name="Beliaev A."/>
            <person name="Bohutskyi P."/>
            <person name="Hill E.A."/>
            <person name="Rabines A."/>
            <person name="Zheng H."/>
            <person name="Allen L.Z."/>
            <person name="Kuo A."/>
            <person name="Grigoriev I.V."/>
            <person name="Allen A.E."/>
            <person name="Hazlebeck D."/>
            <person name="Allen E.E."/>
        </authorList>
    </citation>
    <scope>NUCLEOTIDE SEQUENCE</scope>
    <source>
        <strain evidence="11">Hildebrandi</strain>
    </source>
</reference>
<accession>A0A9K3PWF3</accession>
<evidence type="ECO:0000313" key="11">
    <source>
        <dbReference type="EMBL" id="KAG7359624.1"/>
    </source>
</evidence>
<evidence type="ECO:0000256" key="4">
    <source>
        <dbReference type="ARBA" id="ARBA00022840"/>
    </source>
</evidence>
<comment type="similarity">
    <text evidence="6">Belongs to the DEAD box helicase family.</text>
</comment>
<dbReference type="InterPro" id="IPR011545">
    <property type="entry name" value="DEAD/DEAH_box_helicase_dom"/>
</dbReference>